<dbReference type="InterPro" id="IPR038765">
    <property type="entry name" value="Papain-like_cys_pep_sf"/>
</dbReference>
<feature type="region of interest" description="Disordered" evidence="5">
    <location>
        <begin position="338"/>
        <end position="358"/>
    </location>
</feature>
<proteinExistence type="predicted"/>
<feature type="domain" description="Peptidase C83" evidence="6">
    <location>
        <begin position="173"/>
        <end position="483"/>
    </location>
</feature>
<name>A0A7S2MPQ3_9STRA</name>
<dbReference type="InterPro" id="IPR038156">
    <property type="entry name" value="PCS_N_sf"/>
</dbReference>
<evidence type="ECO:0000256" key="5">
    <source>
        <dbReference type="SAM" id="MobiDB-lite"/>
    </source>
</evidence>
<reference evidence="7" key="1">
    <citation type="submission" date="2021-01" db="EMBL/GenBank/DDBJ databases">
        <authorList>
            <person name="Corre E."/>
            <person name="Pelletier E."/>
            <person name="Niang G."/>
            <person name="Scheremetjew M."/>
            <person name="Finn R."/>
            <person name="Kale V."/>
            <person name="Holt S."/>
            <person name="Cochrane G."/>
            <person name="Meng A."/>
            <person name="Brown T."/>
            <person name="Cohen L."/>
        </authorList>
    </citation>
    <scope>NUCLEOTIDE SEQUENCE</scope>
    <source>
        <strain evidence="7">CCMP826</strain>
    </source>
</reference>
<evidence type="ECO:0000256" key="1">
    <source>
        <dbReference type="ARBA" id="ARBA00012468"/>
    </source>
</evidence>
<dbReference type="GO" id="GO:0046872">
    <property type="term" value="F:metal ion binding"/>
    <property type="evidence" value="ECO:0007669"/>
    <property type="project" value="UniProtKB-KW"/>
</dbReference>
<evidence type="ECO:0000256" key="2">
    <source>
        <dbReference type="ARBA" id="ARBA00022539"/>
    </source>
</evidence>
<dbReference type="SUPFAM" id="SSF54001">
    <property type="entry name" value="Cysteine proteinases"/>
    <property type="match status" value="1"/>
</dbReference>
<evidence type="ECO:0000259" key="6">
    <source>
        <dbReference type="PROSITE" id="PS51443"/>
    </source>
</evidence>
<dbReference type="EC" id="2.3.2.15" evidence="1"/>
<evidence type="ECO:0000313" key="7">
    <source>
        <dbReference type="EMBL" id="CAD9495546.1"/>
    </source>
</evidence>
<dbReference type="GO" id="GO:0046938">
    <property type="term" value="P:phytochelatin biosynthetic process"/>
    <property type="evidence" value="ECO:0007669"/>
    <property type="project" value="InterPro"/>
</dbReference>
<dbReference type="Pfam" id="PF05023">
    <property type="entry name" value="Phytochelatin"/>
    <property type="match status" value="1"/>
</dbReference>
<dbReference type="PANTHER" id="PTHR33447:SF20">
    <property type="entry name" value="GLUTATHIONE GAMMA-GLUTAMYLCYSTEINYLTRANSFERASE"/>
    <property type="match status" value="1"/>
</dbReference>
<dbReference type="GO" id="GO:0016756">
    <property type="term" value="F:glutathione gamma-glutamylcysteinyltransferase activity"/>
    <property type="evidence" value="ECO:0007669"/>
    <property type="project" value="UniProtKB-EC"/>
</dbReference>
<feature type="compositionally biased region" description="Acidic residues" evidence="5">
    <location>
        <begin position="46"/>
        <end position="57"/>
    </location>
</feature>
<feature type="region of interest" description="Disordered" evidence="5">
    <location>
        <begin position="1"/>
        <end position="57"/>
    </location>
</feature>
<dbReference type="PANTHER" id="PTHR33447">
    <property type="entry name" value="GLUTATHIONE GAMMA-GLUTAMYLCYSTEINYLTRANSFERASE"/>
    <property type="match status" value="1"/>
</dbReference>
<dbReference type="InterPro" id="IPR007719">
    <property type="entry name" value="PCS_N"/>
</dbReference>
<keyword evidence="3" id="KW-0808">Transferase</keyword>
<dbReference type="Gene3D" id="3.90.70.30">
    <property type="entry name" value="Phytochelatin synthase, N-terminal domain"/>
    <property type="match status" value="1"/>
</dbReference>
<dbReference type="EMBL" id="HBGV01010645">
    <property type="protein sequence ID" value="CAD9495546.1"/>
    <property type="molecule type" value="Transcribed_RNA"/>
</dbReference>
<keyword evidence="2" id="KW-0104">Cadmium</keyword>
<gene>
    <name evidence="7" type="ORF">HTAM1171_LOCUS6561</name>
</gene>
<evidence type="ECO:0000256" key="3">
    <source>
        <dbReference type="ARBA" id="ARBA00022679"/>
    </source>
</evidence>
<dbReference type="GO" id="GO:0010038">
    <property type="term" value="P:response to metal ion"/>
    <property type="evidence" value="ECO:0007669"/>
    <property type="project" value="InterPro"/>
</dbReference>
<dbReference type="AlphaFoldDB" id="A0A7S2MPQ3"/>
<dbReference type="PROSITE" id="PS51443">
    <property type="entry name" value="PCS"/>
    <property type="match status" value="1"/>
</dbReference>
<organism evidence="7">
    <name type="scientific">Helicotheca tamesis</name>
    <dbReference type="NCBI Taxonomy" id="374047"/>
    <lineage>
        <taxon>Eukaryota</taxon>
        <taxon>Sar</taxon>
        <taxon>Stramenopiles</taxon>
        <taxon>Ochrophyta</taxon>
        <taxon>Bacillariophyta</taxon>
        <taxon>Mediophyceae</taxon>
        <taxon>Lithodesmiophycidae</taxon>
        <taxon>Lithodesmiales</taxon>
        <taxon>Lithodesmiaceae</taxon>
        <taxon>Helicotheca</taxon>
    </lineage>
</organism>
<evidence type="ECO:0000256" key="4">
    <source>
        <dbReference type="ARBA" id="ARBA00022723"/>
    </source>
</evidence>
<sequence length="528" mass="58214">MSSSQPSSLGYNSITQPSTDEKLTRAENCNHANDSPYESYHFQNNNEDEEEQSDIVDQNEQDIRSKIPATVSKSSLFLFSLTFVGGVATGKLFFNVDNTMTKQQLFRNDNYDENAFGWMSLESLIKQNKDNLEATPIYSSLDLSNDVKANLFLDLLPHEAYNDGNNDEGEKSTISAHHIPRYRAGPPLLYMRNDVSYNLLYDRTIRSISQYSSDYFLITAGWDAQINQAYCGPASVAAVLNSLRFGGAFGPTGAGGSVSGSSSPLSGSGATVALPVDSAYSPYKYATQNDLFGSCTTKHVVPTPPMLHGDDALLIPPYGLSLAQVTKMLQCHFLSPSYDDPSTPSSSTSRSSSSSTTLLTSDIQDDDAILTENSDFSVKLTYLDKTHVTLGKMRFDLRTALKDRHSRVLVGYNRKTLGQVGGGHISPLGSYHAPTDTFLIMDVSKYKYPPVWVTAIALYDAMATSDDCGQWNFPDAQTKLTDEMRHPFDQSKDDLDDTDEQGMKWYEEAMQALGCKSTPRGYIVVARE</sequence>
<keyword evidence="4" id="KW-0479">Metal-binding</keyword>
<protein>
    <recommendedName>
        <fullName evidence="1">glutathione gamma-glutamylcysteinyltransferase</fullName>
        <ecNumber evidence="1">2.3.2.15</ecNumber>
    </recommendedName>
</protein>
<dbReference type="InterPro" id="IPR040409">
    <property type="entry name" value="PCS-like"/>
</dbReference>
<feature type="compositionally biased region" description="Polar residues" evidence="5">
    <location>
        <begin position="1"/>
        <end position="18"/>
    </location>
</feature>
<accession>A0A7S2MPQ3</accession>